<protein>
    <submittedName>
        <fullName evidence="1">Uncharacterized protein</fullName>
    </submittedName>
</protein>
<comment type="caution">
    <text evidence="1">The sequence shown here is derived from an EMBL/GenBank/DDBJ whole genome shotgun (WGS) entry which is preliminary data.</text>
</comment>
<accession>A0ACB7TDL6</accession>
<organism evidence="1 2">
    <name type="scientific">Hyalomma asiaticum</name>
    <name type="common">Tick</name>
    <dbReference type="NCBI Taxonomy" id="266040"/>
    <lineage>
        <taxon>Eukaryota</taxon>
        <taxon>Metazoa</taxon>
        <taxon>Ecdysozoa</taxon>
        <taxon>Arthropoda</taxon>
        <taxon>Chelicerata</taxon>
        <taxon>Arachnida</taxon>
        <taxon>Acari</taxon>
        <taxon>Parasitiformes</taxon>
        <taxon>Ixodida</taxon>
        <taxon>Ixodoidea</taxon>
        <taxon>Ixodidae</taxon>
        <taxon>Hyalomminae</taxon>
        <taxon>Hyalomma</taxon>
    </lineage>
</organism>
<proteinExistence type="predicted"/>
<dbReference type="EMBL" id="CM023481">
    <property type="protein sequence ID" value="KAH6945038.1"/>
    <property type="molecule type" value="Genomic_DNA"/>
</dbReference>
<gene>
    <name evidence="1" type="ORF">HPB50_006959</name>
</gene>
<dbReference type="Proteomes" id="UP000821845">
    <property type="component" value="Chromosome 1"/>
</dbReference>
<sequence length="762" mass="83730">MVVSGSEDDAESPPSVLTGGIAESSSDTDDSGAPAGGRAVVVSKGREATGASLHSVQEEEVDRGSTSSDAERASSFLTKADVIRKRRERIEKRQKLLEEFSYSHRRSSDESSRSKRSFRQASVIMPKFKRISGRYTPAPKTVSTPAARATSSTKSGSDNEDPLAGLEKGQFPPSFCLSSAASSFADAPEGSASTHVRMWHSTPHSTPKKAISLSDIRVAHAPPPRGMTVAKGASASSPQRSGRRREVLERGEVLILTKSPEQEFAVAGRSFRDAPLPMKPPSAAPGRVPQAAASISGPSGRHDESSISEKSVDAAERSTLIRIGIGDNHERVLSSNASSVSSALVSFSAAKKRSRTSPAGHQLHSDQCQSFAFITQAKEAPAADVDVQSVDLLKQLLNMCEQEAPVTFEFALKLAEHDLKCHKLGEGCTADVYLLRRPSGEEIAVKVIPVGSERLLNGEMPMSLASVIAEAVMTRELSNLRFGQLNRTPTFIELKKVYCVQGAYDPVLVKSWNEYDLVWCSENCDPLLFEENQLFALLVFENGGKTLERFKGTIEQIESVLLQVACSLAAAEPELEFEHRDLHTDNVLVKSTEQDCIEFVLNGRKVLVRTAGVQASIIDYTFSRLRKGDNVVYTDPSGDTELFKGSGSRQFDIYRIMRDENGNDWEAYHPHSNVVWLHYLLQKLLDRLPTTKPAVKAKYRSTGRSRMVAWADAILALQSVEEFAAQHVLPHLERDAEAHHKRRRSSGLQTRKPHYRKVRAWR</sequence>
<keyword evidence="2" id="KW-1185">Reference proteome</keyword>
<evidence type="ECO:0000313" key="1">
    <source>
        <dbReference type="EMBL" id="KAH6945038.1"/>
    </source>
</evidence>
<evidence type="ECO:0000313" key="2">
    <source>
        <dbReference type="Proteomes" id="UP000821845"/>
    </source>
</evidence>
<reference evidence="1" key="1">
    <citation type="submission" date="2020-05" db="EMBL/GenBank/DDBJ databases">
        <title>Large-scale comparative analyses of tick genomes elucidate their genetic diversity and vector capacities.</title>
        <authorList>
            <person name="Jia N."/>
            <person name="Wang J."/>
            <person name="Shi W."/>
            <person name="Du L."/>
            <person name="Sun Y."/>
            <person name="Zhan W."/>
            <person name="Jiang J."/>
            <person name="Wang Q."/>
            <person name="Zhang B."/>
            <person name="Ji P."/>
            <person name="Sakyi L.B."/>
            <person name="Cui X."/>
            <person name="Yuan T."/>
            <person name="Jiang B."/>
            <person name="Yang W."/>
            <person name="Lam T.T.-Y."/>
            <person name="Chang Q."/>
            <person name="Ding S."/>
            <person name="Wang X."/>
            <person name="Zhu J."/>
            <person name="Ruan X."/>
            <person name="Zhao L."/>
            <person name="Wei J."/>
            <person name="Que T."/>
            <person name="Du C."/>
            <person name="Cheng J."/>
            <person name="Dai P."/>
            <person name="Han X."/>
            <person name="Huang E."/>
            <person name="Gao Y."/>
            <person name="Liu J."/>
            <person name="Shao H."/>
            <person name="Ye R."/>
            <person name="Li L."/>
            <person name="Wei W."/>
            <person name="Wang X."/>
            <person name="Wang C."/>
            <person name="Yang T."/>
            <person name="Huo Q."/>
            <person name="Li W."/>
            <person name="Guo W."/>
            <person name="Chen H."/>
            <person name="Zhou L."/>
            <person name="Ni X."/>
            <person name="Tian J."/>
            <person name="Zhou Y."/>
            <person name="Sheng Y."/>
            <person name="Liu T."/>
            <person name="Pan Y."/>
            <person name="Xia L."/>
            <person name="Li J."/>
            <person name="Zhao F."/>
            <person name="Cao W."/>
        </authorList>
    </citation>
    <scope>NUCLEOTIDE SEQUENCE</scope>
    <source>
        <strain evidence="1">Hyas-2018</strain>
    </source>
</reference>
<name>A0ACB7TDL6_HYAAI</name>